<dbReference type="GO" id="GO:0047475">
    <property type="term" value="F:phenylacetate-CoA ligase activity"/>
    <property type="evidence" value="ECO:0007669"/>
    <property type="project" value="UniProtKB-EC"/>
</dbReference>
<dbReference type="AlphaFoldDB" id="A0A9E6XYZ2"/>
<dbReference type="InterPro" id="IPR042099">
    <property type="entry name" value="ANL_N_sf"/>
</dbReference>
<dbReference type="EMBL" id="CP087164">
    <property type="protein sequence ID" value="UGS36896.1"/>
    <property type="molecule type" value="Genomic_DNA"/>
</dbReference>
<name>A0A9E6XYZ2_9ACTN</name>
<reference evidence="3" key="1">
    <citation type="journal article" date="2022" name="Int. J. Syst. Evol. Microbiol.">
        <title>Pseudomonas aegrilactucae sp. nov. and Pseudomonas morbosilactucae sp. nov., pathogens causing bacterial rot of lettuce in Japan.</title>
        <authorList>
            <person name="Sawada H."/>
            <person name="Fujikawa T."/>
            <person name="Satou M."/>
        </authorList>
    </citation>
    <scope>NUCLEOTIDE SEQUENCE</scope>
    <source>
        <strain evidence="3">0166_1</strain>
    </source>
</reference>
<dbReference type="Gene3D" id="3.30.300.30">
    <property type="match status" value="1"/>
</dbReference>
<gene>
    <name evidence="3" type="ORF">DSM104329_03307</name>
</gene>
<protein>
    <submittedName>
        <fullName evidence="3">Phenylacetate-coenzyme A ligase</fullName>
        <ecNumber evidence="3">6.2.1.30</ecNumber>
    </submittedName>
</protein>
<dbReference type="SUPFAM" id="SSF56801">
    <property type="entry name" value="Acetyl-CoA synthetase-like"/>
    <property type="match status" value="1"/>
</dbReference>
<dbReference type="InterPro" id="IPR028154">
    <property type="entry name" value="AMP-dep_Lig_C"/>
</dbReference>
<feature type="domain" description="AMP-dependent synthetase/ligase" evidence="1">
    <location>
        <begin position="122"/>
        <end position="316"/>
    </location>
</feature>
<dbReference type="InterPro" id="IPR000873">
    <property type="entry name" value="AMP-dep_synth/lig_dom"/>
</dbReference>
<dbReference type="EC" id="6.2.1.30" evidence="3"/>
<sequence length="464" mass="51032">MSTASRDAWLAAVRRWKLHPDEPADERLWAPELEACSRDELHAIQSEKLVPAVQYLYEHSPLYASLCAACGIEPGDVTGREQLADLPVVTKDDMSRSLAAAAPWGTYTAIDDERWLTDGWQVFATSGTTSQPRPFRYTQFDREMWTWADARAVHAMGIRGGRDVGMMLFGYGPHVAMWGLHHALIHIGVPIVPAGGLDTRTRAASIDRYGPTVIGCTPSYALHLASVMRDMGLDPAASPVRVVIAMGEPLPESSARRIRDLWDAEVHQFYGCTEAAPSCGGYTCTAGSVHFLEDTHVLETLDPKTLKPVAPGSPGVAVVTNLISEASPQVRFLVGDYTALDHAGCACGRTHVVCEGGFTGRADDMLNVRGVTLFPSAVEDVVRGFAELGEEFQIVLERRAELDELILVAEPLPHVADDRHEELTLRLEGAFRARLELRPTIRLQPYGTLPKTEFKAKRVMDRRE</sequence>
<dbReference type="Pfam" id="PF00501">
    <property type="entry name" value="AMP-binding"/>
    <property type="match status" value="1"/>
</dbReference>
<feature type="domain" description="AMP-dependent ligase C-terminal" evidence="2">
    <location>
        <begin position="370"/>
        <end position="463"/>
    </location>
</feature>
<organism evidence="3 4">
    <name type="scientific">Capillimicrobium parvum</name>
    <dbReference type="NCBI Taxonomy" id="2884022"/>
    <lineage>
        <taxon>Bacteria</taxon>
        <taxon>Bacillati</taxon>
        <taxon>Actinomycetota</taxon>
        <taxon>Thermoleophilia</taxon>
        <taxon>Solirubrobacterales</taxon>
        <taxon>Capillimicrobiaceae</taxon>
        <taxon>Capillimicrobium</taxon>
    </lineage>
</organism>
<dbReference type="KEGG" id="sbae:DSM104329_03307"/>
<evidence type="ECO:0000259" key="1">
    <source>
        <dbReference type="Pfam" id="PF00501"/>
    </source>
</evidence>
<dbReference type="RefSeq" id="WP_259310960.1">
    <property type="nucleotide sequence ID" value="NZ_CP087164.1"/>
</dbReference>
<dbReference type="Pfam" id="PF14535">
    <property type="entry name" value="AMP-binding_C_2"/>
    <property type="match status" value="1"/>
</dbReference>
<proteinExistence type="predicted"/>
<evidence type="ECO:0000313" key="3">
    <source>
        <dbReference type="EMBL" id="UGS36896.1"/>
    </source>
</evidence>
<dbReference type="Proteomes" id="UP001162834">
    <property type="component" value="Chromosome"/>
</dbReference>
<evidence type="ECO:0000313" key="4">
    <source>
        <dbReference type="Proteomes" id="UP001162834"/>
    </source>
</evidence>
<dbReference type="PANTHER" id="PTHR43845">
    <property type="entry name" value="BLR5969 PROTEIN"/>
    <property type="match status" value="1"/>
</dbReference>
<dbReference type="Gene3D" id="3.40.50.12780">
    <property type="entry name" value="N-terminal domain of ligase-like"/>
    <property type="match status" value="1"/>
</dbReference>
<dbReference type="PANTHER" id="PTHR43845:SF1">
    <property type="entry name" value="BLR5969 PROTEIN"/>
    <property type="match status" value="1"/>
</dbReference>
<keyword evidence="3" id="KW-0436">Ligase</keyword>
<dbReference type="InterPro" id="IPR045851">
    <property type="entry name" value="AMP-bd_C_sf"/>
</dbReference>
<keyword evidence="4" id="KW-1185">Reference proteome</keyword>
<accession>A0A9E6XYZ2</accession>
<evidence type="ECO:0000259" key="2">
    <source>
        <dbReference type="Pfam" id="PF14535"/>
    </source>
</evidence>